<accession>A0AA39HAN8</accession>
<keyword evidence="1" id="KW-0732">Signal</keyword>
<dbReference type="AlphaFoldDB" id="A0AA39HAN8"/>
<dbReference type="EMBL" id="JAUCMV010000004">
    <property type="protein sequence ID" value="KAK0401801.1"/>
    <property type="molecule type" value="Genomic_DNA"/>
</dbReference>
<feature type="chain" id="PRO_5041296619" evidence="1">
    <location>
        <begin position="21"/>
        <end position="93"/>
    </location>
</feature>
<evidence type="ECO:0000313" key="3">
    <source>
        <dbReference type="Proteomes" id="UP001175271"/>
    </source>
</evidence>
<comment type="caution">
    <text evidence="2">The sequence shown here is derived from an EMBL/GenBank/DDBJ whole genome shotgun (WGS) entry which is preliminary data.</text>
</comment>
<gene>
    <name evidence="2" type="ORF">QR680_015980</name>
</gene>
<keyword evidence="3" id="KW-1185">Reference proteome</keyword>
<reference evidence="2" key="1">
    <citation type="submission" date="2023-06" db="EMBL/GenBank/DDBJ databases">
        <title>Genomic analysis of the entomopathogenic nematode Steinernema hermaphroditum.</title>
        <authorList>
            <person name="Schwarz E.M."/>
            <person name="Heppert J.K."/>
            <person name="Baniya A."/>
            <person name="Schwartz H.T."/>
            <person name="Tan C.-H."/>
            <person name="Antoshechkin I."/>
            <person name="Sternberg P.W."/>
            <person name="Goodrich-Blair H."/>
            <person name="Dillman A.R."/>
        </authorList>
    </citation>
    <scope>NUCLEOTIDE SEQUENCE</scope>
    <source>
        <strain evidence="2">PS9179</strain>
        <tissue evidence="2">Whole animal</tissue>
    </source>
</reference>
<evidence type="ECO:0000313" key="2">
    <source>
        <dbReference type="EMBL" id="KAK0401801.1"/>
    </source>
</evidence>
<evidence type="ECO:0000256" key="1">
    <source>
        <dbReference type="SAM" id="SignalP"/>
    </source>
</evidence>
<protein>
    <submittedName>
        <fullName evidence="2">Uncharacterized protein</fullName>
    </submittedName>
</protein>
<name>A0AA39HAN8_9BILA</name>
<sequence>MNRPLFWILSLSLLISVTIAEQDGFWLNTLYLRRPSLPKHKSRNLLRHLVSAQAAVVAEAPKHRPNWTNLLKQPILYIEPWLPKNDGTRKSNK</sequence>
<feature type="signal peptide" evidence="1">
    <location>
        <begin position="1"/>
        <end position="20"/>
    </location>
</feature>
<proteinExistence type="predicted"/>
<dbReference type="Proteomes" id="UP001175271">
    <property type="component" value="Unassembled WGS sequence"/>
</dbReference>
<organism evidence="2 3">
    <name type="scientific">Steinernema hermaphroditum</name>
    <dbReference type="NCBI Taxonomy" id="289476"/>
    <lineage>
        <taxon>Eukaryota</taxon>
        <taxon>Metazoa</taxon>
        <taxon>Ecdysozoa</taxon>
        <taxon>Nematoda</taxon>
        <taxon>Chromadorea</taxon>
        <taxon>Rhabditida</taxon>
        <taxon>Tylenchina</taxon>
        <taxon>Panagrolaimomorpha</taxon>
        <taxon>Strongyloidoidea</taxon>
        <taxon>Steinernematidae</taxon>
        <taxon>Steinernema</taxon>
    </lineage>
</organism>